<keyword evidence="1" id="KW-0479">Metal-binding</keyword>
<keyword evidence="3" id="KW-0862">Zinc</keyword>
<dbReference type="Pfam" id="PF00105">
    <property type="entry name" value="zf-C4"/>
    <property type="match status" value="1"/>
</dbReference>
<keyword evidence="6" id="KW-0804">Transcription</keyword>
<dbReference type="OrthoDB" id="5850793at2759"/>
<dbReference type="Proteomes" id="UP000759131">
    <property type="component" value="Unassembled WGS sequence"/>
</dbReference>
<keyword evidence="4" id="KW-0805">Transcription regulation</keyword>
<organism evidence="12">
    <name type="scientific">Medioppia subpectinata</name>
    <dbReference type="NCBI Taxonomy" id="1979941"/>
    <lineage>
        <taxon>Eukaryota</taxon>
        <taxon>Metazoa</taxon>
        <taxon>Ecdysozoa</taxon>
        <taxon>Arthropoda</taxon>
        <taxon>Chelicerata</taxon>
        <taxon>Arachnida</taxon>
        <taxon>Acari</taxon>
        <taxon>Acariformes</taxon>
        <taxon>Sarcoptiformes</taxon>
        <taxon>Oribatida</taxon>
        <taxon>Brachypylina</taxon>
        <taxon>Oppioidea</taxon>
        <taxon>Oppiidae</taxon>
        <taxon>Medioppia</taxon>
    </lineage>
</organism>
<dbReference type="AlphaFoldDB" id="A0A7R9KAP1"/>
<evidence type="ECO:0000313" key="12">
    <source>
        <dbReference type="EMBL" id="CAD7619553.1"/>
    </source>
</evidence>
<dbReference type="SUPFAM" id="SSF52047">
    <property type="entry name" value="RNI-like"/>
    <property type="match status" value="1"/>
</dbReference>
<gene>
    <name evidence="12" type="ORF">OSB1V03_LOCUS54</name>
</gene>
<evidence type="ECO:0000256" key="2">
    <source>
        <dbReference type="ARBA" id="ARBA00022771"/>
    </source>
</evidence>
<evidence type="ECO:0000259" key="11">
    <source>
        <dbReference type="PROSITE" id="PS51843"/>
    </source>
</evidence>
<feature type="domain" description="NR LBD" evidence="11">
    <location>
        <begin position="602"/>
        <end position="701"/>
    </location>
</feature>
<dbReference type="PANTHER" id="PTHR24082:SF283">
    <property type="entry name" value="NUCLEAR HORMONE RECEPTOR HR96"/>
    <property type="match status" value="1"/>
</dbReference>
<keyword evidence="2" id="KW-0863">Zinc-finger</keyword>
<evidence type="ECO:0000256" key="9">
    <source>
        <dbReference type="SAM" id="MobiDB-lite"/>
    </source>
</evidence>
<dbReference type="Gene3D" id="3.30.50.10">
    <property type="entry name" value="Erythroid Transcription Factor GATA-1, subunit A"/>
    <property type="match status" value="1"/>
</dbReference>
<dbReference type="GO" id="GO:0000122">
    <property type="term" value="P:negative regulation of transcription by RNA polymerase II"/>
    <property type="evidence" value="ECO:0007669"/>
    <property type="project" value="TreeGrafter"/>
</dbReference>
<dbReference type="InterPro" id="IPR032675">
    <property type="entry name" value="LRR_dom_sf"/>
</dbReference>
<dbReference type="GO" id="GO:0000978">
    <property type="term" value="F:RNA polymerase II cis-regulatory region sequence-specific DNA binding"/>
    <property type="evidence" value="ECO:0007669"/>
    <property type="project" value="TreeGrafter"/>
</dbReference>
<feature type="compositionally biased region" description="Polar residues" evidence="9">
    <location>
        <begin position="499"/>
        <end position="524"/>
    </location>
</feature>
<reference evidence="12" key="1">
    <citation type="submission" date="2020-11" db="EMBL/GenBank/DDBJ databases">
        <authorList>
            <person name="Tran Van P."/>
        </authorList>
    </citation>
    <scope>NUCLEOTIDE SEQUENCE</scope>
</reference>
<dbReference type="GO" id="GO:0045944">
    <property type="term" value="P:positive regulation of transcription by RNA polymerase II"/>
    <property type="evidence" value="ECO:0007669"/>
    <property type="project" value="TreeGrafter"/>
</dbReference>
<proteinExistence type="predicted"/>
<dbReference type="Gene3D" id="1.10.565.10">
    <property type="entry name" value="Retinoid X Receptor"/>
    <property type="match status" value="1"/>
</dbReference>
<name>A0A7R9KAP1_9ACAR</name>
<evidence type="ECO:0000256" key="4">
    <source>
        <dbReference type="ARBA" id="ARBA00023015"/>
    </source>
</evidence>
<dbReference type="GO" id="GO:0008270">
    <property type="term" value="F:zinc ion binding"/>
    <property type="evidence" value="ECO:0007669"/>
    <property type="project" value="UniProtKB-KW"/>
</dbReference>
<keyword evidence="5" id="KW-0238">DNA-binding</keyword>
<dbReference type="SUPFAM" id="SSF48508">
    <property type="entry name" value="Nuclear receptor ligand-binding domain"/>
    <property type="match status" value="1"/>
</dbReference>
<evidence type="ECO:0008006" key="14">
    <source>
        <dbReference type="Google" id="ProtNLM"/>
    </source>
</evidence>
<evidence type="ECO:0000256" key="6">
    <source>
        <dbReference type="ARBA" id="ARBA00023163"/>
    </source>
</evidence>
<evidence type="ECO:0000256" key="7">
    <source>
        <dbReference type="ARBA" id="ARBA00023170"/>
    </source>
</evidence>
<evidence type="ECO:0000256" key="3">
    <source>
        <dbReference type="ARBA" id="ARBA00022833"/>
    </source>
</evidence>
<dbReference type="InterPro" id="IPR000536">
    <property type="entry name" value="Nucl_hrmn_rcpt_lig-bd"/>
</dbReference>
<keyword evidence="8" id="KW-0539">Nucleus</keyword>
<dbReference type="EMBL" id="OC854584">
    <property type="protein sequence ID" value="CAD7619553.1"/>
    <property type="molecule type" value="Genomic_DNA"/>
</dbReference>
<evidence type="ECO:0000256" key="1">
    <source>
        <dbReference type="ARBA" id="ARBA00022723"/>
    </source>
</evidence>
<dbReference type="GO" id="GO:0030154">
    <property type="term" value="P:cell differentiation"/>
    <property type="evidence" value="ECO:0007669"/>
    <property type="project" value="TreeGrafter"/>
</dbReference>
<dbReference type="EMBL" id="CAJPIZ010000009">
    <property type="protein sequence ID" value="CAG2099983.1"/>
    <property type="molecule type" value="Genomic_DNA"/>
</dbReference>
<dbReference type="PROSITE" id="PS51843">
    <property type="entry name" value="NR_LBD"/>
    <property type="match status" value="1"/>
</dbReference>
<evidence type="ECO:0000259" key="10">
    <source>
        <dbReference type="PROSITE" id="PS51030"/>
    </source>
</evidence>
<protein>
    <recommendedName>
        <fullName evidence="14">Nuclear receptor domain-containing protein</fullName>
    </recommendedName>
</protein>
<dbReference type="SMART" id="SM00399">
    <property type="entry name" value="ZnF_C4"/>
    <property type="match status" value="1"/>
</dbReference>
<dbReference type="Gene3D" id="3.80.10.10">
    <property type="entry name" value="Ribonuclease Inhibitor"/>
    <property type="match status" value="1"/>
</dbReference>
<sequence>MTTRCIIALIYRTEHVMGSELAVCLGSWSPLLGGRADYFELVALLWSIHFIGCYYTVLNRRKSRFVWIELFGALNGFLDINSLQIDQKLSEDSFDRFGDDLCQLVLSYLPFEQRFRFECVSKHFQRNVFAGERELIIEDKHMLNASDCIDWSMFETILRKCPHVRIANLKNCHLYCRNDDIIDLLVNNCHKLTEFYYCFLQMTAKNVDKIFAKYGPQLEFVSLGTALDASNLLVFRQTLKLCYRLRRLNVKNVFLSHIIDDTAIGGQCVVSGLRQIEFMFRNDDTERFQRVIARNRSLRAVHVICSELTPTAAKSLIHSLCQLTSLVCLEITYYNEWCGHQVHDVIANPALDDTFVNISRNCPQLKSLCLRVSPEPSLLYKTFDTIKHFQHLRRLEISFDVSEDDGSLDCRHFGAITCESCKAFFRRNALKKKVLECPSEGKCRINLNTRKLCQNCRLNKCFEMGMKKEFIRSAEERESRRRLIEENRRKRNQLKESNDNNNSCDDYVSQTESSNPPSNATTIPVDNDEDEDCVDTESLSDIIDGVLDMSDEELTEQITEIEGFIANSLVDRRLECADQRSRQMAVIPLCKGLVDYKGFNDLETIRIAELMSASQIFNYPSSKNLIKILDKHKLLTIHGQRTEESIKEVMAYTKSLSPFTTVCPEDQYTLFKAGVGEMQMIRCVMYYDHERKSFTVITRRQ</sequence>
<feature type="region of interest" description="Disordered" evidence="9">
    <location>
        <begin position="484"/>
        <end position="532"/>
    </location>
</feature>
<dbReference type="InterPro" id="IPR050234">
    <property type="entry name" value="Nuclear_hormone_rcpt_NR1"/>
</dbReference>
<dbReference type="PANTHER" id="PTHR24082">
    <property type="entry name" value="NUCLEAR HORMONE RECEPTOR"/>
    <property type="match status" value="1"/>
</dbReference>
<dbReference type="GO" id="GO:0004879">
    <property type="term" value="F:nuclear receptor activity"/>
    <property type="evidence" value="ECO:0007669"/>
    <property type="project" value="TreeGrafter"/>
</dbReference>
<keyword evidence="13" id="KW-1185">Reference proteome</keyword>
<dbReference type="SUPFAM" id="SSF57716">
    <property type="entry name" value="Glucocorticoid receptor-like (DNA-binding domain)"/>
    <property type="match status" value="1"/>
</dbReference>
<dbReference type="PROSITE" id="PS51030">
    <property type="entry name" value="NUCLEAR_REC_DBD_2"/>
    <property type="match status" value="1"/>
</dbReference>
<keyword evidence="7" id="KW-0675">Receptor</keyword>
<dbReference type="InterPro" id="IPR013088">
    <property type="entry name" value="Znf_NHR/GATA"/>
</dbReference>
<feature type="domain" description="Nuclear receptor" evidence="10">
    <location>
        <begin position="392"/>
        <end position="473"/>
    </location>
</feature>
<feature type="compositionally biased region" description="Basic and acidic residues" evidence="9">
    <location>
        <begin position="484"/>
        <end position="498"/>
    </location>
</feature>
<dbReference type="InterPro" id="IPR001628">
    <property type="entry name" value="Znf_hrmn_rcpt"/>
</dbReference>
<dbReference type="PRINTS" id="PR00047">
    <property type="entry name" value="STROIDFINGER"/>
</dbReference>
<accession>A0A7R9KAP1</accession>
<evidence type="ECO:0000256" key="5">
    <source>
        <dbReference type="ARBA" id="ARBA00023125"/>
    </source>
</evidence>
<evidence type="ECO:0000313" key="13">
    <source>
        <dbReference type="Proteomes" id="UP000759131"/>
    </source>
</evidence>
<dbReference type="InterPro" id="IPR036047">
    <property type="entry name" value="F-box-like_dom_sf"/>
</dbReference>
<evidence type="ECO:0000256" key="8">
    <source>
        <dbReference type="ARBA" id="ARBA00023242"/>
    </source>
</evidence>
<dbReference type="SUPFAM" id="SSF81383">
    <property type="entry name" value="F-box domain"/>
    <property type="match status" value="1"/>
</dbReference>
<dbReference type="InterPro" id="IPR035500">
    <property type="entry name" value="NHR-like_dom_sf"/>
</dbReference>